<evidence type="ECO:0000259" key="2">
    <source>
        <dbReference type="PROSITE" id="PS51304"/>
    </source>
</evidence>
<feature type="domain" description="Galectin" evidence="2">
    <location>
        <begin position="71"/>
        <end position="239"/>
    </location>
</feature>
<dbReference type="AlphaFoldDB" id="A0A915P3Y1"/>
<dbReference type="GO" id="GO:0030246">
    <property type="term" value="F:carbohydrate binding"/>
    <property type="evidence" value="ECO:0007669"/>
    <property type="project" value="UniProtKB-KW"/>
</dbReference>
<dbReference type="InterPro" id="IPR001079">
    <property type="entry name" value="Galectin_CRD"/>
</dbReference>
<reference evidence="4" key="1">
    <citation type="submission" date="2022-11" db="UniProtKB">
        <authorList>
            <consortium name="WormBaseParasite"/>
        </authorList>
    </citation>
    <scope>IDENTIFICATION</scope>
</reference>
<dbReference type="WBParaSite" id="scf7180000422456.g9020">
    <property type="protein sequence ID" value="scf7180000422456.g9020"/>
    <property type="gene ID" value="scf7180000422456.g9020"/>
</dbReference>
<name>A0A915P3Y1_9BILA</name>
<protein>
    <submittedName>
        <fullName evidence="4">Galectin domain-containing protein</fullName>
    </submittedName>
</protein>
<organism evidence="3 4">
    <name type="scientific">Meloidogyne floridensis</name>
    <dbReference type="NCBI Taxonomy" id="298350"/>
    <lineage>
        <taxon>Eukaryota</taxon>
        <taxon>Metazoa</taxon>
        <taxon>Ecdysozoa</taxon>
        <taxon>Nematoda</taxon>
        <taxon>Chromadorea</taxon>
        <taxon>Rhabditida</taxon>
        <taxon>Tylenchina</taxon>
        <taxon>Tylenchomorpha</taxon>
        <taxon>Tylenchoidea</taxon>
        <taxon>Meloidogynidae</taxon>
        <taxon>Meloidogyninae</taxon>
        <taxon>Meloidogyne</taxon>
    </lineage>
</organism>
<accession>A0A915P3Y1</accession>
<dbReference type="PROSITE" id="PS51304">
    <property type="entry name" value="GALECTIN"/>
    <property type="match status" value="1"/>
</dbReference>
<keyword evidence="3" id="KW-1185">Reference proteome</keyword>
<dbReference type="Proteomes" id="UP000887560">
    <property type="component" value="Unplaced"/>
</dbReference>
<evidence type="ECO:0000313" key="3">
    <source>
        <dbReference type="Proteomes" id="UP000887560"/>
    </source>
</evidence>
<dbReference type="Gene3D" id="2.60.120.200">
    <property type="match status" value="1"/>
</dbReference>
<sequence>LQKNNLHFPNCLDSSCQGGLHQGGVDECHAAAAMQPPRRDESNDMGFVTGNVKLIRAPNIRLPENIDNSLYKYKLDKLQQNGTIFCFEAFVKNKELLEDTKKGVFEVNLFHDVYEFNEKIGETVLKLDFSFDTEIYNKNMESSDNQKLVMNSYIHKRIEKFGDIINKEWGWQKEVVYPNPLGQTGVNFSLRIDIVDKTFNIIINEAIDYISYETPLPIWTTEWIMVKGDIDNVKFGKNSEKCKSKITPNVYPPNIIQVPKDNHLEDGSLIKINGKIINESISISFLYNALEWHHLVGSTIFQLNFTKEYAHMGTFYVCNL</sequence>
<keyword evidence="1" id="KW-0430">Lectin</keyword>
<proteinExistence type="predicted"/>
<evidence type="ECO:0000256" key="1">
    <source>
        <dbReference type="ARBA" id="ARBA00022734"/>
    </source>
</evidence>
<evidence type="ECO:0000313" key="4">
    <source>
        <dbReference type="WBParaSite" id="scf7180000422456.g9020"/>
    </source>
</evidence>